<keyword evidence="2" id="KW-1185">Reference proteome</keyword>
<sequence length="101" mass="11549">MKKLLILLTVTLIISCNNSPNKTVLKKENRQRYFSLERVAELKKRCVENGDTKAFGNLVDHYGNTPFEKYELLPVAIIMADKHNCDNARVAIYFSFLGNAK</sequence>
<reference evidence="2" key="2">
    <citation type="submission" date="2012-03" db="EMBL/GenBank/DDBJ databases">
        <title>Complete genome sequence of Flavobacterium indicum GPTSA100-9T, isolated from warm spring water.</title>
        <authorList>
            <person name="Barbier P."/>
            <person name="Houel A."/>
            <person name="Loux V."/>
            <person name="Poulain J."/>
            <person name="Bernardet J.-F."/>
            <person name="Touchon M."/>
            <person name="Duchaud E."/>
        </authorList>
    </citation>
    <scope>NUCLEOTIDE SEQUENCE [LARGE SCALE GENOMIC DNA]</scope>
    <source>
        <strain evidence="2">DSM 17447 / CIP 109464 / GPTSA100-9</strain>
    </source>
</reference>
<organism evidence="1 2">
    <name type="scientific">Flavobacterium indicum (strain DSM 17447 / CIP 109464 / GPTSA100-9)</name>
    <dbReference type="NCBI Taxonomy" id="1094466"/>
    <lineage>
        <taxon>Bacteria</taxon>
        <taxon>Pseudomonadati</taxon>
        <taxon>Bacteroidota</taxon>
        <taxon>Flavobacteriia</taxon>
        <taxon>Flavobacteriales</taxon>
        <taxon>Flavobacteriaceae</taxon>
        <taxon>Flavobacterium</taxon>
    </lineage>
</organism>
<dbReference type="AlphaFoldDB" id="H8XP93"/>
<name>H8XP93_FLAIG</name>
<dbReference type="HOGENOM" id="CLU_2287379_0_0_10"/>
<dbReference type="EMBL" id="HE774682">
    <property type="protein sequence ID" value="CCG53167.1"/>
    <property type="molecule type" value="Genomic_DNA"/>
</dbReference>
<dbReference type="Proteomes" id="UP000007599">
    <property type="component" value="Chromosome I"/>
</dbReference>
<dbReference type="PATRIC" id="fig|1094466.5.peg.1181"/>
<proteinExistence type="predicted"/>
<dbReference type="KEGG" id="fin:KQS_06015"/>
<protein>
    <submittedName>
        <fullName evidence="1">Hypothetical lipoprotein</fullName>
    </submittedName>
</protein>
<keyword evidence="1" id="KW-0449">Lipoprotein</keyword>
<reference evidence="1 2" key="1">
    <citation type="journal article" date="2012" name="J. Bacteriol.">
        <title>Complete Genome Sequence of Flavobacterium indicum GPSTA100-9T, Isolated from Warm Spring Water.</title>
        <authorList>
            <person name="Barbier P."/>
            <person name="Houel A."/>
            <person name="Loux V."/>
            <person name="Poulain J."/>
            <person name="Bernardet J.F."/>
            <person name="Touchon M."/>
            <person name="Duchaud E."/>
        </authorList>
    </citation>
    <scope>NUCLEOTIDE SEQUENCE [LARGE SCALE GENOMIC DNA]</scope>
    <source>
        <strain evidence="2">DSM 17447 / CIP 109464 / GPTSA100-9</strain>
    </source>
</reference>
<accession>H8XP93</accession>
<dbReference type="OrthoDB" id="1255416at2"/>
<gene>
    <name evidence="1" type="ordered locus">KQS_06015</name>
</gene>
<dbReference type="RefSeq" id="WP_014388293.1">
    <property type="nucleotide sequence ID" value="NC_017025.1"/>
</dbReference>
<dbReference type="STRING" id="1094466.KQS_06015"/>
<dbReference type="PROSITE" id="PS51257">
    <property type="entry name" value="PROKAR_LIPOPROTEIN"/>
    <property type="match status" value="1"/>
</dbReference>
<evidence type="ECO:0000313" key="2">
    <source>
        <dbReference type="Proteomes" id="UP000007599"/>
    </source>
</evidence>
<evidence type="ECO:0000313" key="1">
    <source>
        <dbReference type="EMBL" id="CCG53167.1"/>
    </source>
</evidence>